<dbReference type="GO" id="GO:0003735">
    <property type="term" value="F:structural constituent of ribosome"/>
    <property type="evidence" value="ECO:0007669"/>
    <property type="project" value="InterPro"/>
</dbReference>
<dbReference type="InterPro" id="IPR011332">
    <property type="entry name" value="Ribosomal_zn-bd"/>
</dbReference>
<evidence type="ECO:0000256" key="1">
    <source>
        <dbReference type="ARBA" id="ARBA00008560"/>
    </source>
</evidence>
<dbReference type="Proteomes" id="UP000007881">
    <property type="component" value="Chromosome"/>
</dbReference>
<gene>
    <name evidence="5 7" type="primary">rpmF</name>
    <name evidence="7" type="ordered locus">PSMK_17300</name>
</gene>
<evidence type="ECO:0000256" key="6">
    <source>
        <dbReference type="SAM" id="MobiDB-lite"/>
    </source>
</evidence>
<dbReference type="EMBL" id="AP012338">
    <property type="protein sequence ID" value="BAM03889.1"/>
    <property type="molecule type" value="Genomic_DNA"/>
</dbReference>
<dbReference type="InterPro" id="IPR002677">
    <property type="entry name" value="Ribosomal_bL32"/>
</dbReference>
<accession>I0IF51</accession>
<comment type="similarity">
    <text evidence="1 5">Belongs to the bacterial ribosomal protein bL32 family.</text>
</comment>
<sequence length="64" mass="6883">MLPVQRKTHSQTRHGRSHHGLTAIQSAACPNCGDTKLPHRACRNCGYVRPGLSVRAHGVAAAKD</sequence>
<dbReference type="Pfam" id="PF01783">
    <property type="entry name" value="Ribosomal_L32p"/>
    <property type="match status" value="1"/>
</dbReference>
<dbReference type="PANTHER" id="PTHR35534">
    <property type="entry name" value="50S RIBOSOMAL PROTEIN L32"/>
    <property type="match status" value="1"/>
</dbReference>
<dbReference type="OrthoDB" id="9812874at2"/>
<keyword evidence="2 5" id="KW-0689">Ribosomal protein</keyword>
<dbReference type="NCBIfam" id="TIGR01031">
    <property type="entry name" value="rpmF_bact"/>
    <property type="match status" value="1"/>
</dbReference>
<evidence type="ECO:0000256" key="3">
    <source>
        <dbReference type="ARBA" id="ARBA00023274"/>
    </source>
</evidence>
<name>I0IF51_PHYMF</name>
<dbReference type="AlphaFoldDB" id="I0IF51"/>
<evidence type="ECO:0000256" key="4">
    <source>
        <dbReference type="ARBA" id="ARBA00035178"/>
    </source>
</evidence>
<keyword evidence="8" id="KW-1185">Reference proteome</keyword>
<reference evidence="7 8" key="1">
    <citation type="submission" date="2012-02" db="EMBL/GenBank/DDBJ databases">
        <title>Complete genome sequence of Phycisphaera mikurensis NBRC 102666.</title>
        <authorList>
            <person name="Ankai A."/>
            <person name="Hosoyama A."/>
            <person name="Terui Y."/>
            <person name="Sekine M."/>
            <person name="Fukai R."/>
            <person name="Kato Y."/>
            <person name="Nakamura S."/>
            <person name="Yamada-Narita S."/>
            <person name="Kawakoshi A."/>
            <person name="Fukunaga Y."/>
            <person name="Yamazaki S."/>
            <person name="Fujita N."/>
        </authorList>
    </citation>
    <scope>NUCLEOTIDE SEQUENCE [LARGE SCALE GENOMIC DNA]</scope>
    <source>
        <strain evidence="8">NBRC 102666 / KCTC 22515 / FYK2301M01</strain>
    </source>
</reference>
<evidence type="ECO:0000256" key="5">
    <source>
        <dbReference type="HAMAP-Rule" id="MF_00340"/>
    </source>
</evidence>
<dbReference type="HAMAP" id="MF_00340">
    <property type="entry name" value="Ribosomal_bL32"/>
    <property type="match status" value="1"/>
</dbReference>
<dbReference type="InterPro" id="IPR044957">
    <property type="entry name" value="Ribosomal_bL32_bact"/>
</dbReference>
<organism evidence="7 8">
    <name type="scientific">Phycisphaera mikurensis (strain NBRC 102666 / KCTC 22515 / FYK2301M01)</name>
    <dbReference type="NCBI Taxonomy" id="1142394"/>
    <lineage>
        <taxon>Bacteria</taxon>
        <taxon>Pseudomonadati</taxon>
        <taxon>Planctomycetota</taxon>
        <taxon>Phycisphaerae</taxon>
        <taxon>Phycisphaerales</taxon>
        <taxon>Phycisphaeraceae</taxon>
        <taxon>Phycisphaera</taxon>
    </lineage>
</organism>
<dbReference type="GO" id="GO:0006412">
    <property type="term" value="P:translation"/>
    <property type="evidence" value="ECO:0007669"/>
    <property type="project" value="UniProtKB-UniRule"/>
</dbReference>
<dbReference type="RefSeq" id="WP_014437107.1">
    <property type="nucleotide sequence ID" value="NC_017080.1"/>
</dbReference>
<protein>
    <recommendedName>
        <fullName evidence="4 5">Large ribosomal subunit protein bL32</fullName>
    </recommendedName>
</protein>
<dbReference type="STRING" id="1142394.PSMK_17300"/>
<evidence type="ECO:0000313" key="8">
    <source>
        <dbReference type="Proteomes" id="UP000007881"/>
    </source>
</evidence>
<feature type="region of interest" description="Disordered" evidence="6">
    <location>
        <begin position="1"/>
        <end position="20"/>
    </location>
</feature>
<dbReference type="PANTHER" id="PTHR35534:SF1">
    <property type="entry name" value="LARGE RIBOSOMAL SUBUNIT PROTEIN BL32"/>
    <property type="match status" value="1"/>
</dbReference>
<dbReference type="HOGENOM" id="CLU_129084_1_3_0"/>
<evidence type="ECO:0000256" key="2">
    <source>
        <dbReference type="ARBA" id="ARBA00022980"/>
    </source>
</evidence>
<keyword evidence="3 5" id="KW-0687">Ribonucleoprotein</keyword>
<feature type="compositionally biased region" description="Basic residues" evidence="6">
    <location>
        <begin position="1"/>
        <end position="19"/>
    </location>
</feature>
<dbReference type="GO" id="GO:0015934">
    <property type="term" value="C:large ribosomal subunit"/>
    <property type="evidence" value="ECO:0007669"/>
    <property type="project" value="InterPro"/>
</dbReference>
<dbReference type="eggNOG" id="COG0333">
    <property type="taxonomic scope" value="Bacteria"/>
</dbReference>
<evidence type="ECO:0000313" key="7">
    <source>
        <dbReference type="EMBL" id="BAM03889.1"/>
    </source>
</evidence>
<proteinExistence type="inferred from homology"/>
<dbReference type="KEGG" id="phm:PSMK_17300"/>
<dbReference type="SUPFAM" id="SSF57829">
    <property type="entry name" value="Zn-binding ribosomal proteins"/>
    <property type="match status" value="1"/>
</dbReference>